<dbReference type="PANTHER" id="PTHR11266:SF18">
    <property type="entry name" value="OS12G0508100 PROTEIN"/>
    <property type="match status" value="1"/>
</dbReference>
<evidence type="ECO:0000313" key="7">
    <source>
        <dbReference type="EMBL" id="KAK9988576.1"/>
    </source>
</evidence>
<name>A0AAW2BRE0_9ROSI</name>
<evidence type="ECO:0000256" key="1">
    <source>
        <dbReference type="ARBA" id="ARBA00004141"/>
    </source>
</evidence>
<gene>
    <name evidence="7" type="ORF">SO802_028815</name>
</gene>
<evidence type="ECO:0008006" key="9">
    <source>
        <dbReference type="Google" id="ProtNLM"/>
    </source>
</evidence>
<dbReference type="PANTHER" id="PTHR11266">
    <property type="entry name" value="PEROXISOMAL MEMBRANE PROTEIN 2, PXMP2 MPV17"/>
    <property type="match status" value="1"/>
</dbReference>
<reference evidence="7 8" key="1">
    <citation type="submission" date="2024-01" db="EMBL/GenBank/DDBJ databases">
        <title>A telomere-to-telomere, gap-free genome of sweet tea (Lithocarpus litseifolius).</title>
        <authorList>
            <person name="Zhou J."/>
        </authorList>
    </citation>
    <scope>NUCLEOTIDE SEQUENCE [LARGE SCALE GENOMIC DNA]</scope>
    <source>
        <strain evidence="7">Zhou-2022a</strain>
        <tissue evidence="7">Leaf</tissue>
    </source>
</reference>
<evidence type="ECO:0000256" key="6">
    <source>
        <dbReference type="RuleBase" id="RU363053"/>
    </source>
</evidence>
<accession>A0AAW2BRE0</accession>
<feature type="transmembrane region" description="Helical" evidence="6">
    <location>
        <begin position="240"/>
        <end position="262"/>
    </location>
</feature>
<keyword evidence="3 6" id="KW-0812">Transmembrane</keyword>
<evidence type="ECO:0000256" key="3">
    <source>
        <dbReference type="ARBA" id="ARBA00022692"/>
    </source>
</evidence>
<evidence type="ECO:0000256" key="4">
    <source>
        <dbReference type="ARBA" id="ARBA00022989"/>
    </source>
</evidence>
<dbReference type="InterPro" id="IPR007248">
    <property type="entry name" value="Mpv17_PMP22"/>
</dbReference>
<feature type="transmembrane region" description="Helical" evidence="6">
    <location>
        <begin position="172"/>
        <end position="189"/>
    </location>
</feature>
<comment type="similarity">
    <text evidence="2 6">Belongs to the peroxisomal membrane protein PXMP2/4 family.</text>
</comment>
<dbReference type="Proteomes" id="UP001459277">
    <property type="component" value="Unassembled WGS sequence"/>
</dbReference>
<evidence type="ECO:0000256" key="5">
    <source>
        <dbReference type="ARBA" id="ARBA00023136"/>
    </source>
</evidence>
<evidence type="ECO:0000313" key="8">
    <source>
        <dbReference type="Proteomes" id="UP001459277"/>
    </source>
</evidence>
<keyword evidence="8" id="KW-1185">Reference proteome</keyword>
<dbReference type="AlphaFoldDB" id="A0AAW2BRE0"/>
<evidence type="ECO:0000256" key="2">
    <source>
        <dbReference type="ARBA" id="ARBA00006824"/>
    </source>
</evidence>
<dbReference type="Pfam" id="PF04117">
    <property type="entry name" value="Mpv17_PMP22"/>
    <property type="match status" value="1"/>
</dbReference>
<feature type="transmembrane region" description="Helical" evidence="6">
    <location>
        <begin position="209"/>
        <end position="228"/>
    </location>
</feature>
<dbReference type="GO" id="GO:0016020">
    <property type="term" value="C:membrane"/>
    <property type="evidence" value="ECO:0007669"/>
    <property type="project" value="UniProtKB-SubCell"/>
</dbReference>
<sequence>MSAAFRTNATITRLLQSHRHPITDPTRAPILLRTQTQHFKAYFRVPDFIRRSAREYEHSSSSLFSSRFSSSSSSSSSSEIGLVGWYLGLIKSRPVLTKSITSSLIYIAADLSSQTIALPSSGSYDFLRTLRMAGYGMVILGPTLHFWFNFMSKLFPKRDLFSTLKKMVMGQALYGPAMTVVFFSVNAFLQGENITEIVARLKRDLLPTMINGVMYWPICDFITFRFIPVQLQVRTLHFHLPFSFRVFLVKMGWEFFALFYFLRWGLLGWGFDISVGSVEYFTLLKESPR</sequence>
<keyword evidence="5 6" id="KW-0472">Membrane</keyword>
<comment type="subcellular location">
    <subcellularLocation>
        <location evidence="1">Membrane</location>
        <topology evidence="1">Multi-pass membrane protein</topology>
    </subcellularLocation>
</comment>
<protein>
    <recommendedName>
        <fullName evidence="9">PXMP2/4 family protein 4</fullName>
    </recommendedName>
</protein>
<feature type="transmembrane region" description="Helical" evidence="6">
    <location>
        <begin position="132"/>
        <end position="151"/>
    </location>
</feature>
<proteinExistence type="inferred from homology"/>
<dbReference type="GO" id="GO:0005737">
    <property type="term" value="C:cytoplasm"/>
    <property type="evidence" value="ECO:0007669"/>
    <property type="project" value="TreeGrafter"/>
</dbReference>
<comment type="caution">
    <text evidence="7">The sequence shown here is derived from an EMBL/GenBank/DDBJ whole genome shotgun (WGS) entry which is preliminary data.</text>
</comment>
<keyword evidence="4 6" id="KW-1133">Transmembrane helix</keyword>
<dbReference type="EMBL" id="JAZDWU010000010">
    <property type="protein sequence ID" value="KAK9988576.1"/>
    <property type="molecule type" value="Genomic_DNA"/>
</dbReference>
<organism evidence="7 8">
    <name type="scientific">Lithocarpus litseifolius</name>
    <dbReference type="NCBI Taxonomy" id="425828"/>
    <lineage>
        <taxon>Eukaryota</taxon>
        <taxon>Viridiplantae</taxon>
        <taxon>Streptophyta</taxon>
        <taxon>Embryophyta</taxon>
        <taxon>Tracheophyta</taxon>
        <taxon>Spermatophyta</taxon>
        <taxon>Magnoliopsida</taxon>
        <taxon>eudicotyledons</taxon>
        <taxon>Gunneridae</taxon>
        <taxon>Pentapetalae</taxon>
        <taxon>rosids</taxon>
        <taxon>fabids</taxon>
        <taxon>Fagales</taxon>
        <taxon>Fagaceae</taxon>
        <taxon>Lithocarpus</taxon>
    </lineage>
</organism>